<proteinExistence type="predicted"/>
<keyword evidence="2" id="KW-1185">Reference proteome</keyword>
<reference evidence="1 2" key="1">
    <citation type="submission" date="2020-06" db="EMBL/GenBank/DDBJ databases">
        <title>Interaction of electrochemicaly active bacteria, Geobacter bremensis R4 on different carbon anode.</title>
        <authorList>
            <person name="Meng L."/>
            <person name="Yoshida N."/>
        </authorList>
    </citation>
    <scope>NUCLEOTIDE SEQUENCE [LARGE SCALE GENOMIC DNA]</scope>
    <source>
        <strain evidence="1 2">R4</strain>
    </source>
</reference>
<accession>A0A7R7IZZ4</accession>
<dbReference type="Proteomes" id="UP000515472">
    <property type="component" value="Chromosome"/>
</dbReference>
<organism evidence="1 2">
    <name type="scientific">Citrifermentans bremense</name>
    <dbReference type="NCBI Taxonomy" id="60035"/>
    <lineage>
        <taxon>Bacteria</taxon>
        <taxon>Pseudomonadati</taxon>
        <taxon>Thermodesulfobacteriota</taxon>
        <taxon>Desulfuromonadia</taxon>
        <taxon>Geobacterales</taxon>
        <taxon>Geobacteraceae</taxon>
        <taxon>Citrifermentans</taxon>
    </lineage>
</organism>
<name>A0A7R7IZZ4_9BACT</name>
<sequence length="50" mass="5566">MNEPSHVLIHGRLTPPVKAAPVEQVEEKAENGYLTGHRNSYKYFVPCNGS</sequence>
<gene>
    <name evidence="1" type="ORF">GEOBRER4_n0378</name>
</gene>
<protein>
    <submittedName>
        <fullName evidence="1">Uncharacterized protein</fullName>
    </submittedName>
</protein>
<dbReference type="EMBL" id="AP023213">
    <property type="protein sequence ID" value="BCO11160.1"/>
    <property type="molecule type" value="Genomic_DNA"/>
</dbReference>
<dbReference type="AlphaFoldDB" id="A0A7R7IZZ4"/>
<evidence type="ECO:0000313" key="2">
    <source>
        <dbReference type="Proteomes" id="UP000515472"/>
    </source>
</evidence>
<evidence type="ECO:0000313" key="1">
    <source>
        <dbReference type="EMBL" id="BCO11160.1"/>
    </source>
</evidence>